<accession>A0AAD3XM72</accession>
<proteinExistence type="predicted"/>
<dbReference type="Proteomes" id="UP001279734">
    <property type="component" value="Unassembled WGS sequence"/>
</dbReference>
<dbReference type="EMBL" id="BSYO01000009">
    <property type="protein sequence ID" value="GMH09913.1"/>
    <property type="molecule type" value="Genomic_DNA"/>
</dbReference>
<evidence type="ECO:0000313" key="2">
    <source>
        <dbReference type="EMBL" id="GMH09913.1"/>
    </source>
</evidence>
<dbReference type="Pfam" id="PF00462">
    <property type="entry name" value="Glutaredoxin"/>
    <property type="match status" value="1"/>
</dbReference>
<keyword evidence="3" id="KW-1185">Reference proteome</keyword>
<sequence>MGCVSSKLFRKELQQDLLYGNGDYPNHVVSLTSSTYGVLKLDNSHQQNDQKQQEDAMKVCVKELKRSPSREQPEIINAWELLGDLDEQIPISVNAKKSPHSRLSFVGYTENGVRRSPLKYLNQIGSPRMPKKFGGKENKTVHNAADGKVKQLDVSSPNMVLSSESSRKYFSISRGLKKFSPLASKLVHSPGNSSGCSSRRRSLTPLFDPELLEAFEKELSEEQEQVKQMVSQTPKCQKPRDAESFLESFDSICPPAGENAVITYTTTLRGIRKTFEDCSIVRSILQSHQIHMIERDLSMDSRFKEELRKLIGRKEAKIPLVFIKGRLIGGAEEVLKLEEEGKLEIFLDGIPKALASACEGCAGIRFVMCLACSGSCKVLDEVEKKMIRCDQCNENGLIQCPICS</sequence>
<evidence type="ECO:0000259" key="1">
    <source>
        <dbReference type="Pfam" id="PF00462"/>
    </source>
</evidence>
<feature type="domain" description="Glutaredoxin" evidence="1">
    <location>
        <begin position="263"/>
        <end position="328"/>
    </location>
</feature>
<reference evidence="2" key="1">
    <citation type="submission" date="2023-05" db="EMBL/GenBank/DDBJ databases">
        <title>Nepenthes gracilis genome sequencing.</title>
        <authorList>
            <person name="Fukushima K."/>
        </authorList>
    </citation>
    <scope>NUCLEOTIDE SEQUENCE</scope>
    <source>
        <strain evidence="2">SING2019-196</strain>
    </source>
</reference>
<dbReference type="CDD" id="cd03031">
    <property type="entry name" value="GRX_GRX_like"/>
    <property type="match status" value="1"/>
</dbReference>
<dbReference type="PROSITE" id="PS51354">
    <property type="entry name" value="GLUTAREDOXIN_2"/>
    <property type="match status" value="1"/>
</dbReference>
<dbReference type="InterPro" id="IPR036249">
    <property type="entry name" value="Thioredoxin-like_sf"/>
</dbReference>
<dbReference type="Pfam" id="PF23733">
    <property type="entry name" value="GRXCR1-2_C"/>
    <property type="match status" value="1"/>
</dbReference>
<organism evidence="2 3">
    <name type="scientific">Nepenthes gracilis</name>
    <name type="common">Slender pitcher plant</name>
    <dbReference type="NCBI Taxonomy" id="150966"/>
    <lineage>
        <taxon>Eukaryota</taxon>
        <taxon>Viridiplantae</taxon>
        <taxon>Streptophyta</taxon>
        <taxon>Embryophyta</taxon>
        <taxon>Tracheophyta</taxon>
        <taxon>Spermatophyta</taxon>
        <taxon>Magnoliopsida</taxon>
        <taxon>eudicotyledons</taxon>
        <taxon>Gunneridae</taxon>
        <taxon>Pentapetalae</taxon>
        <taxon>Caryophyllales</taxon>
        <taxon>Nepenthaceae</taxon>
        <taxon>Nepenthes</taxon>
    </lineage>
</organism>
<protein>
    <recommendedName>
        <fullName evidence="1">Glutaredoxin domain-containing protein</fullName>
    </recommendedName>
</protein>
<evidence type="ECO:0000313" key="3">
    <source>
        <dbReference type="Proteomes" id="UP001279734"/>
    </source>
</evidence>
<dbReference type="PANTHER" id="PTHR45669:SF12">
    <property type="entry name" value="EMB|CAB85507.1"/>
    <property type="match status" value="1"/>
</dbReference>
<dbReference type="SUPFAM" id="SSF52833">
    <property type="entry name" value="Thioredoxin-like"/>
    <property type="match status" value="1"/>
</dbReference>
<gene>
    <name evidence="2" type="ORF">Nepgr_011754</name>
</gene>
<dbReference type="PANTHER" id="PTHR45669">
    <property type="entry name" value="GLUTAREDOXIN DOMAIN-CONTAINING CYSTEINE-RICH PROTEIN CG12206-RELATED"/>
    <property type="match status" value="1"/>
</dbReference>
<dbReference type="InterPro" id="IPR002109">
    <property type="entry name" value="Glutaredoxin"/>
</dbReference>
<dbReference type="AlphaFoldDB" id="A0AAD3XM72"/>
<name>A0AAD3XM72_NEPGR</name>
<comment type="caution">
    <text evidence="2">The sequence shown here is derived from an EMBL/GenBank/DDBJ whole genome shotgun (WGS) entry which is preliminary data.</text>
</comment>
<dbReference type="Gene3D" id="3.40.30.10">
    <property type="entry name" value="Glutaredoxin"/>
    <property type="match status" value="1"/>
</dbReference>